<dbReference type="InterPro" id="IPR018934">
    <property type="entry name" value="RIO_dom"/>
</dbReference>
<evidence type="ECO:0000313" key="10">
    <source>
        <dbReference type="EMBL" id="MBA2882842.1"/>
    </source>
</evidence>
<dbReference type="Proteomes" id="UP000525298">
    <property type="component" value="Unassembled WGS sequence"/>
</dbReference>
<proteinExistence type="predicted"/>
<organism evidence="10 11">
    <name type="scientific">Desulfosalsimonas propionicica</name>
    <dbReference type="NCBI Taxonomy" id="332175"/>
    <lineage>
        <taxon>Bacteria</taxon>
        <taxon>Pseudomonadati</taxon>
        <taxon>Thermodesulfobacteriota</taxon>
        <taxon>Desulfobacteria</taxon>
        <taxon>Desulfobacterales</taxon>
        <taxon>Desulfosalsimonadaceae</taxon>
        <taxon>Desulfosalsimonas</taxon>
    </lineage>
</organism>
<dbReference type="Gene3D" id="1.10.510.10">
    <property type="entry name" value="Transferase(Phosphotransferase) domain 1"/>
    <property type="match status" value="1"/>
</dbReference>
<keyword evidence="5" id="KW-0418">Kinase</keyword>
<keyword evidence="6" id="KW-0067">ATP-binding</keyword>
<dbReference type="Pfam" id="PF01163">
    <property type="entry name" value="RIO1"/>
    <property type="match status" value="1"/>
</dbReference>
<evidence type="ECO:0000256" key="8">
    <source>
        <dbReference type="ARBA" id="ARBA00048679"/>
    </source>
</evidence>
<keyword evidence="3" id="KW-0808">Transferase</keyword>
<dbReference type="EC" id="2.7.11.1" evidence="1"/>
<accession>A0A7W0HM03</accession>
<feature type="domain" description="RIO-type" evidence="9">
    <location>
        <begin position="58"/>
        <end position="159"/>
    </location>
</feature>
<dbReference type="AlphaFoldDB" id="A0A7W0HM03"/>
<comment type="caution">
    <text evidence="10">The sequence shown here is derived from an EMBL/GenBank/DDBJ whole genome shotgun (WGS) entry which is preliminary data.</text>
</comment>
<evidence type="ECO:0000256" key="6">
    <source>
        <dbReference type="ARBA" id="ARBA00022840"/>
    </source>
</evidence>
<gene>
    <name evidence="10" type="ORF">HNR65_003197</name>
</gene>
<evidence type="ECO:0000256" key="1">
    <source>
        <dbReference type="ARBA" id="ARBA00012513"/>
    </source>
</evidence>
<dbReference type="SUPFAM" id="SSF56112">
    <property type="entry name" value="Protein kinase-like (PK-like)"/>
    <property type="match status" value="1"/>
</dbReference>
<sequence length="219" mass="26003">MKQRSPIFETDEQQLELLSKGRWANADLFCFSAQGSKWVVKDFSGCPPLVSGTWGRWMVMREYRALVRLQGIDGIPEKPFLRDGQALGYRYVNGTTLRHVRTEEIPSNFFSDLEHLVRRMHQRKMVHLDIRNRRNIMLRSDGRPALLDFQSSLDVRHMPPALGRMLKQIDLSGVYKTWYKLRPDLMDASRLSRLQAIERRRFIWVFKGYPLEHMKKRRR</sequence>
<dbReference type="InterPro" id="IPR011009">
    <property type="entry name" value="Kinase-like_dom_sf"/>
</dbReference>
<dbReference type="GO" id="GO:0004674">
    <property type="term" value="F:protein serine/threonine kinase activity"/>
    <property type="evidence" value="ECO:0007669"/>
    <property type="project" value="UniProtKB-KW"/>
</dbReference>
<dbReference type="EMBL" id="JACDUS010000013">
    <property type="protein sequence ID" value="MBA2882842.1"/>
    <property type="molecule type" value="Genomic_DNA"/>
</dbReference>
<evidence type="ECO:0000256" key="4">
    <source>
        <dbReference type="ARBA" id="ARBA00022741"/>
    </source>
</evidence>
<comment type="catalytic activity">
    <reaction evidence="7">
        <text>L-threonyl-[protein] + ATP = O-phospho-L-threonyl-[protein] + ADP + H(+)</text>
        <dbReference type="Rhea" id="RHEA:46608"/>
        <dbReference type="Rhea" id="RHEA-COMP:11060"/>
        <dbReference type="Rhea" id="RHEA-COMP:11605"/>
        <dbReference type="ChEBI" id="CHEBI:15378"/>
        <dbReference type="ChEBI" id="CHEBI:30013"/>
        <dbReference type="ChEBI" id="CHEBI:30616"/>
        <dbReference type="ChEBI" id="CHEBI:61977"/>
        <dbReference type="ChEBI" id="CHEBI:456216"/>
        <dbReference type="EC" id="2.7.11.1"/>
    </reaction>
</comment>
<protein>
    <recommendedName>
        <fullName evidence="1">non-specific serine/threonine protein kinase</fullName>
        <ecNumber evidence="1">2.7.11.1</ecNumber>
    </recommendedName>
</protein>
<dbReference type="RefSeq" id="WP_181552464.1">
    <property type="nucleotide sequence ID" value="NZ_JACDUS010000013.1"/>
</dbReference>
<evidence type="ECO:0000256" key="7">
    <source>
        <dbReference type="ARBA" id="ARBA00047899"/>
    </source>
</evidence>
<keyword evidence="4" id="KW-0547">Nucleotide-binding</keyword>
<comment type="catalytic activity">
    <reaction evidence="8">
        <text>L-seryl-[protein] + ATP = O-phospho-L-seryl-[protein] + ADP + H(+)</text>
        <dbReference type="Rhea" id="RHEA:17989"/>
        <dbReference type="Rhea" id="RHEA-COMP:9863"/>
        <dbReference type="Rhea" id="RHEA-COMP:11604"/>
        <dbReference type="ChEBI" id="CHEBI:15378"/>
        <dbReference type="ChEBI" id="CHEBI:29999"/>
        <dbReference type="ChEBI" id="CHEBI:30616"/>
        <dbReference type="ChEBI" id="CHEBI:83421"/>
        <dbReference type="ChEBI" id="CHEBI:456216"/>
        <dbReference type="EC" id="2.7.11.1"/>
    </reaction>
</comment>
<name>A0A7W0HM03_9BACT</name>
<keyword evidence="2" id="KW-0723">Serine/threonine-protein kinase</keyword>
<reference evidence="10 11" key="1">
    <citation type="submission" date="2020-07" db="EMBL/GenBank/DDBJ databases">
        <title>Genomic Encyclopedia of Type Strains, Phase IV (KMG-IV): sequencing the most valuable type-strain genomes for metagenomic binning, comparative biology and taxonomic classification.</title>
        <authorList>
            <person name="Goeker M."/>
        </authorList>
    </citation>
    <scope>NUCLEOTIDE SEQUENCE [LARGE SCALE GENOMIC DNA]</scope>
    <source>
        <strain evidence="10 11">DSM 17721</strain>
    </source>
</reference>
<evidence type="ECO:0000256" key="3">
    <source>
        <dbReference type="ARBA" id="ARBA00022679"/>
    </source>
</evidence>
<evidence type="ECO:0000313" key="11">
    <source>
        <dbReference type="Proteomes" id="UP000525298"/>
    </source>
</evidence>
<dbReference type="GO" id="GO:0005524">
    <property type="term" value="F:ATP binding"/>
    <property type="evidence" value="ECO:0007669"/>
    <property type="project" value="UniProtKB-KW"/>
</dbReference>
<evidence type="ECO:0000256" key="2">
    <source>
        <dbReference type="ARBA" id="ARBA00022527"/>
    </source>
</evidence>
<keyword evidence="11" id="KW-1185">Reference proteome</keyword>
<evidence type="ECO:0000256" key="5">
    <source>
        <dbReference type="ARBA" id="ARBA00022777"/>
    </source>
</evidence>
<evidence type="ECO:0000259" key="9">
    <source>
        <dbReference type="Pfam" id="PF01163"/>
    </source>
</evidence>